<dbReference type="InterPro" id="IPR046886">
    <property type="entry name" value="RsmE_MTase_dom"/>
</dbReference>
<evidence type="ECO:0000256" key="3">
    <source>
        <dbReference type="ARBA" id="ARBA00012328"/>
    </source>
</evidence>
<comment type="similarity">
    <text evidence="2 12">Belongs to the RNA methyltransferase RsmE family.</text>
</comment>
<comment type="subcellular location">
    <subcellularLocation>
        <location evidence="1 12">Cytoplasm</location>
    </subcellularLocation>
</comment>
<dbReference type="NCBIfam" id="TIGR00046">
    <property type="entry name" value="RsmE family RNA methyltransferase"/>
    <property type="match status" value="1"/>
</dbReference>
<dbReference type="InterPro" id="IPR029026">
    <property type="entry name" value="tRNA_m1G_MTases_N"/>
</dbReference>
<feature type="domain" description="Ribosomal RNA small subunit methyltransferase E PUA-like" evidence="14">
    <location>
        <begin position="22"/>
        <end position="64"/>
    </location>
</feature>
<keyword evidence="5 12" id="KW-0963">Cytoplasm</keyword>
<evidence type="ECO:0000256" key="4">
    <source>
        <dbReference type="ARBA" id="ARBA00013673"/>
    </source>
</evidence>
<organism evidence="15 16">
    <name type="scientific">Rhodobacter calidifons</name>
    <dbReference type="NCBI Taxonomy" id="2715277"/>
    <lineage>
        <taxon>Bacteria</taxon>
        <taxon>Pseudomonadati</taxon>
        <taxon>Pseudomonadota</taxon>
        <taxon>Alphaproteobacteria</taxon>
        <taxon>Rhodobacterales</taxon>
        <taxon>Rhodobacter group</taxon>
        <taxon>Rhodobacter</taxon>
    </lineage>
</organism>
<dbReference type="SUPFAM" id="SSF75217">
    <property type="entry name" value="alpha/beta knot"/>
    <property type="match status" value="1"/>
</dbReference>
<proteinExistence type="inferred from homology"/>
<keyword evidence="16" id="KW-1185">Reference proteome</keyword>
<reference evidence="15 16" key="1">
    <citation type="journal article" date="2022" name="Microorganisms">
        <title>Genome Sequence and Characterization of a Xanthorhodopsin-Containing, Aerobic Anoxygenic Phototrophic Rhodobacter Species, Isolated from Mesophilic Conditions at Yellowstone National Park.</title>
        <authorList>
            <person name="Kyndt J.A."/>
            <person name="Robertson S."/>
            <person name="Shoffstall I.B."/>
            <person name="Ramaley R.F."/>
            <person name="Meyer T.E."/>
        </authorList>
    </citation>
    <scope>NUCLEOTIDE SEQUENCE [LARGE SCALE GENOMIC DNA]</scope>
    <source>
        <strain evidence="15 16">M37P</strain>
    </source>
</reference>
<dbReference type="CDD" id="cd18084">
    <property type="entry name" value="RsmE-like"/>
    <property type="match status" value="1"/>
</dbReference>
<evidence type="ECO:0000259" key="13">
    <source>
        <dbReference type="Pfam" id="PF04452"/>
    </source>
</evidence>
<keyword evidence="8 12" id="KW-0808">Transferase</keyword>
<feature type="domain" description="Ribosomal RNA small subunit methyltransferase E methyltransferase" evidence="13">
    <location>
        <begin position="77"/>
        <end position="243"/>
    </location>
</feature>
<comment type="catalytic activity">
    <reaction evidence="11 12">
        <text>uridine(1498) in 16S rRNA + S-adenosyl-L-methionine = N(3)-methyluridine(1498) in 16S rRNA + S-adenosyl-L-homocysteine + H(+)</text>
        <dbReference type="Rhea" id="RHEA:42920"/>
        <dbReference type="Rhea" id="RHEA-COMP:10283"/>
        <dbReference type="Rhea" id="RHEA-COMP:10284"/>
        <dbReference type="ChEBI" id="CHEBI:15378"/>
        <dbReference type="ChEBI" id="CHEBI:57856"/>
        <dbReference type="ChEBI" id="CHEBI:59789"/>
        <dbReference type="ChEBI" id="CHEBI:65315"/>
        <dbReference type="ChEBI" id="CHEBI:74502"/>
        <dbReference type="EC" id="2.1.1.193"/>
    </reaction>
</comment>
<dbReference type="Gene3D" id="3.40.1280.10">
    <property type="match status" value="1"/>
</dbReference>
<accession>A0ABX0G360</accession>
<evidence type="ECO:0000313" key="16">
    <source>
        <dbReference type="Proteomes" id="UP001515660"/>
    </source>
</evidence>
<name>A0ABX0G360_9RHOB</name>
<comment type="function">
    <text evidence="10 12">Specifically methylates the N3 position of the uracil ring of uridine 1498 (m3U1498) in 16S rRNA. Acts on the fully assembled 30S ribosomal subunit.</text>
</comment>
<dbReference type="PANTHER" id="PTHR30027">
    <property type="entry name" value="RIBOSOMAL RNA SMALL SUBUNIT METHYLTRANSFERASE E"/>
    <property type="match status" value="1"/>
</dbReference>
<evidence type="ECO:0000256" key="7">
    <source>
        <dbReference type="ARBA" id="ARBA00022603"/>
    </source>
</evidence>
<dbReference type="GO" id="GO:0008168">
    <property type="term" value="F:methyltransferase activity"/>
    <property type="evidence" value="ECO:0007669"/>
    <property type="project" value="UniProtKB-KW"/>
</dbReference>
<evidence type="ECO:0000259" key="14">
    <source>
        <dbReference type="Pfam" id="PF20260"/>
    </source>
</evidence>
<evidence type="ECO:0000256" key="6">
    <source>
        <dbReference type="ARBA" id="ARBA00022552"/>
    </source>
</evidence>
<gene>
    <name evidence="15" type="ORF">G8O29_01005</name>
</gene>
<evidence type="ECO:0000256" key="1">
    <source>
        <dbReference type="ARBA" id="ARBA00004496"/>
    </source>
</evidence>
<dbReference type="InterPro" id="IPR029028">
    <property type="entry name" value="Alpha/beta_knot_MTases"/>
</dbReference>
<evidence type="ECO:0000313" key="15">
    <source>
        <dbReference type="EMBL" id="NHB75318.1"/>
    </source>
</evidence>
<dbReference type="Pfam" id="PF20260">
    <property type="entry name" value="PUA_4"/>
    <property type="match status" value="1"/>
</dbReference>
<dbReference type="InterPro" id="IPR046887">
    <property type="entry name" value="RsmE_PUA-like"/>
</dbReference>
<evidence type="ECO:0000256" key="8">
    <source>
        <dbReference type="ARBA" id="ARBA00022679"/>
    </source>
</evidence>
<dbReference type="PANTHER" id="PTHR30027:SF3">
    <property type="entry name" value="16S RRNA (URACIL(1498)-N(3))-METHYLTRANSFERASE"/>
    <property type="match status" value="1"/>
</dbReference>
<protein>
    <recommendedName>
        <fullName evidence="4 12">Ribosomal RNA small subunit methyltransferase E</fullName>
        <ecNumber evidence="3 12">2.1.1.193</ecNumber>
    </recommendedName>
</protein>
<evidence type="ECO:0000256" key="10">
    <source>
        <dbReference type="ARBA" id="ARBA00025699"/>
    </source>
</evidence>
<dbReference type="EMBL" id="JAANHS010000001">
    <property type="protein sequence ID" value="NHB75318.1"/>
    <property type="molecule type" value="Genomic_DNA"/>
</dbReference>
<keyword evidence="9 12" id="KW-0949">S-adenosyl-L-methionine</keyword>
<dbReference type="PIRSF" id="PIRSF015601">
    <property type="entry name" value="MTase_slr0722"/>
    <property type="match status" value="1"/>
</dbReference>
<dbReference type="InterPro" id="IPR015947">
    <property type="entry name" value="PUA-like_sf"/>
</dbReference>
<evidence type="ECO:0000256" key="5">
    <source>
        <dbReference type="ARBA" id="ARBA00022490"/>
    </source>
</evidence>
<dbReference type="SUPFAM" id="SSF88697">
    <property type="entry name" value="PUA domain-like"/>
    <property type="match status" value="1"/>
</dbReference>
<dbReference type="Gene3D" id="2.40.240.20">
    <property type="entry name" value="Hypothetical PUA domain-like, domain 1"/>
    <property type="match status" value="1"/>
</dbReference>
<dbReference type="Proteomes" id="UP001515660">
    <property type="component" value="Unassembled WGS sequence"/>
</dbReference>
<keyword evidence="7 12" id="KW-0489">Methyltransferase</keyword>
<dbReference type="EC" id="2.1.1.193" evidence="3 12"/>
<evidence type="ECO:0000256" key="2">
    <source>
        <dbReference type="ARBA" id="ARBA00005528"/>
    </source>
</evidence>
<evidence type="ECO:0000256" key="9">
    <source>
        <dbReference type="ARBA" id="ARBA00022691"/>
    </source>
</evidence>
<sequence length="250" mass="26885">MDAKIRLFVDQPLGAGQAVALSQDQAHYLTGVMRLTEGAAILLFNGRDGEWRATLARAVKRNAIAVCEVQTKPLRLPPDLWLLFAPIKKARTDFIVEKAVELGAARILPVQTRHTNAERIRQDRLQAHAVEAAEQCGATHVPEVAALQPLDRLLSNWPEGRALIWCDEASAKAPPSPRRGGGMGWGGLALPPAPAAILIGPEGGFSAEESARLRARPDVTALSLGPRILRADTAAVAALTLWQAACGDWR</sequence>
<comment type="caution">
    <text evidence="15">The sequence shown here is derived from an EMBL/GenBank/DDBJ whole genome shotgun (WGS) entry which is preliminary data.</text>
</comment>
<dbReference type="RefSeq" id="WP_166401368.1">
    <property type="nucleotide sequence ID" value="NZ_JAANHS010000001.1"/>
</dbReference>
<evidence type="ECO:0000256" key="11">
    <source>
        <dbReference type="ARBA" id="ARBA00047944"/>
    </source>
</evidence>
<dbReference type="NCBIfam" id="NF008696">
    <property type="entry name" value="PRK11713.3-5"/>
    <property type="match status" value="1"/>
</dbReference>
<evidence type="ECO:0000256" key="12">
    <source>
        <dbReference type="PIRNR" id="PIRNR015601"/>
    </source>
</evidence>
<keyword evidence="6 12" id="KW-0698">rRNA processing</keyword>
<dbReference type="Pfam" id="PF04452">
    <property type="entry name" value="Methyltrans_RNA"/>
    <property type="match status" value="1"/>
</dbReference>
<dbReference type="InterPro" id="IPR006700">
    <property type="entry name" value="RsmE"/>
</dbReference>
<dbReference type="GO" id="GO:0032259">
    <property type="term" value="P:methylation"/>
    <property type="evidence" value="ECO:0007669"/>
    <property type="project" value="UniProtKB-KW"/>
</dbReference>